<gene>
    <name evidence="1" type="ORF">EDD54_0755</name>
</gene>
<sequence length="228" mass="24833">MDRRARPEIDRAHLARLLDVLANVGIRAREGVSVEEIAAALTEDGAPALREVAPGLMGRLAAFLGQREPRDVGRARAVDFEVLLATLGNERCTEDFSPLPALSADVAHLDAECVEDHGSYVTFVEHMAALAGGIRLYDAVRDSVDVEAGHAFVEFVDGDEVSRVDLVVDNDWLDGRIIDVLADRLTRCSSGLRFAKHDLGQDFLVVCRTPKDIDALNQMTGLSFRIVG</sequence>
<name>A0A4R6RJR0_9HYPH</name>
<organism evidence="1 2">
    <name type="scientific">Oharaeibacter diazotrophicus</name>
    <dbReference type="NCBI Taxonomy" id="1920512"/>
    <lineage>
        <taxon>Bacteria</taxon>
        <taxon>Pseudomonadati</taxon>
        <taxon>Pseudomonadota</taxon>
        <taxon>Alphaproteobacteria</taxon>
        <taxon>Hyphomicrobiales</taxon>
        <taxon>Pleomorphomonadaceae</taxon>
        <taxon>Oharaeibacter</taxon>
    </lineage>
</organism>
<dbReference type="EMBL" id="SNXY01000006">
    <property type="protein sequence ID" value="TDP86871.1"/>
    <property type="molecule type" value="Genomic_DNA"/>
</dbReference>
<reference evidence="1 2" key="1">
    <citation type="submission" date="2019-03" db="EMBL/GenBank/DDBJ databases">
        <title>Genomic Encyclopedia of Type Strains, Phase IV (KMG-IV): sequencing the most valuable type-strain genomes for metagenomic binning, comparative biology and taxonomic classification.</title>
        <authorList>
            <person name="Goeker M."/>
        </authorList>
    </citation>
    <scope>NUCLEOTIDE SEQUENCE [LARGE SCALE GENOMIC DNA]</scope>
    <source>
        <strain evidence="1 2">DSM 102969</strain>
    </source>
</reference>
<proteinExistence type="predicted"/>
<evidence type="ECO:0000313" key="2">
    <source>
        <dbReference type="Proteomes" id="UP000294547"/>
    </source>
</evidence>
<keyword evidence="2" id="KW-1185">Reference proteome</keyword>
<dbReference type="RefSeq" id="WP_126536441.1">
    <property type="nucleotide sequence ID" value="NZ_BSPM01000008.1"/>
</dbReference>
<dbReference type="OrthoDB" id="1377090at2"/>
<comment type="caution">
    <text evidence="1">The sequence shown here is derived from an EMBL/GenBank/DDBJ whole genome shotgun (WGS) entry which is preliminary data.</text>
</comment>
<evidence type="ECO:0000313" key="1">
    <source>
        <dbReference type="EMBL" id="TDP86871.1"/>
    </source>
</evidence>
<dbReference type="AlphaFoldDB" id="A0A4R6RJR0"/>
<dbReference type="Proteomes" id="UP000294547">
    <property type="component" value="Unassembled WGS sequence"/>
</dbReference>
<protein>
    <submittedName>
        <fullName evidence="1">Uncharacterized protein</fullName>
    </submittedName>
</protein>
<accession>A0A4R6RJR0</accession>